<reference evidence="1 2" key="1">
    <citation type="submission" date="2022-03" db="EMBL/GenBank/DDBJ databases">
        <authorList>
            <person name="Jo J.-H."/>
            <person name="Im W.-T."/>
        </authorList>
    </citation>
    <scope>NUCLEOTIDE SEQUENCE [LARGE SCALE GENOMIC DNA]</scope>
    <source>
        <strain evidence="1 2">MA9</strain>
    </source>
</reference>
<organism evidence="1 2">
    <name type="scientific">Solibacillus palustris</name>
    <dbReference type="NCBI Taxonomy" id="2908203"/>
    <lineage>
        <taxon>Bacteria</taxon>
        <taxon>Bacillati</taxon>
        <taxon>Bacillota</taxon>
        <taxon>Bacilli</taxon>
        <taxon>Bacillales</taxon>
        <taxon>Caryophanaceae</taxon>
        <taxon>Solibacillus</taxon>
    </lineage>
</organism>
<gene>
    <name evidence="1" type="ORF">LZ480_13435</name>
</gene>
<sequence>MSEFQFVEKEVQQIDQLLAQNYIFTNITEDLEGAYVTFMNEETKDEIILHIKMAESRKYFSSKLHEQLNK</sequence>
<protein>
    <submittedName>
        <fullName evidence="1">Uncharacterized protein</fullName>
    </submittedName>
</protein>
<evidence type="ECO:0000313" key="2">
    <source>
        <dbReference type="Proteomes" id="UP001316087"/>
    </source>
</evidence>
<name>A0ABS9UEW0_9BACL</name>
<accession>A0ABS9UEW0</accession>
<dbReference type="RefSeq" id="WP_241370005.1">
    <property type="nucleotide sequence ID" value="NZ_JAKZFC010000005.1"/>
</dbReference>
<dbReference type="EMBL" id="JAKZFC010000005">
    <property type="protein sequence ID" value="MCH7322879.1"/>
    <property type="molecule type" value="Genomic_DNA"/>
</dbReference>
<dbReference type="Proteomes" id="UP001316087">
    <property type="component" value="Unassembled WGS sequence"/>
</dbReference>
<keyword evidence="2" id="KW-1185">Reference proteome</keyword>
<proteinExistence type="predicted"/>
<evidence type="ECO:0000313" key="1">
    <source>
        <dbReference type="EMBL" id="MCH7322879.1"/>
    </source>
</evidence>
<comment type="caution">
    <text evidence="1">The sequence shown here is derived from an EMBL/GenBank/DDBJ whole genome shotgun (WGS) entry which is preliminary data.</text>
</comment>